<evidence type="ECO:0000256" key="3">
    <source>
        <dbReference type="ARBA" id="ARBA00022748"/>
    </source>
</evidence>
<comment type="subcellular location">
    <subcellularLocation>
        <location evidence="6">Cellular thylakoid membrane</location>
        <topology evidence="6">Multi-pass membrane protein</topology>
    </subcellularLocation>
    <subcellularLocation>
        <location evidence="1">Membrane</location>
        <topology evidence="1">Multi-pass membrane protein</topology>
    </subcellularLocation>
</comment>
<keyword evidence="9" id="KW-0934">Plastid</keyword>
<feature type="domain" description="ResB-like" evidence="8">
    <location>
        <begin position="356"/>
        <end position="428"/>
    </location>
</feature>
<dbReference type="GO" id="GO:0017004">
    <property type="term" value="P:cytochrome complex assembly"/>
    <property type="evidence" value="ECO:0007669"/>
    <property type="project" value="UniProtKB-UniRule"/>
</dbReference>
<dbReference type="EMBL" id="MH795131">
    <property type="protein sequence ID" value="AYO28601.1"/>
    <property type="molecule type" value="Genomic_DNA"/>
</dbReference>
<comment type="similarity">
    <text evidence="6">Belongs to the Ccs1/CcsB family.</text>
</comment>
<keyword evidence="3 6" id="KW-0201">Cytochrome c-type biogenesis</keyword>
<evidence type="ECO:0000256" key="6">
    <source>
        <dbReference type="HAMAP-Rule" id="MF_01392"/>
    </source>
</evidence>
<dbReference type="InterPro" id="IPR007816">
    <property type="entry name" value="ResB-like_domain"/>
</dbReference>
<organism evidence="9">
    <name type="scientific">Mallomonas splendens</name>
    <dbReference type="NCBI Taxonomy" id="52552"/>
    <lineage>
        <taxon>Eukaryota</taxon>
        <taxon>Sar</taxon>
        <taxon>Stramenopiles</taxon>
        <taxon>Ochrophyta</taxon>
        <taxon>Synurophyceae</taxon>
        <taxon>Synurales</taxon>
        <taxon>Mallomonadaceae</taxon>
        <taxon>Mallomonas</taxon>
    </lineage>
</organism>
<feature type="transmembrane region" description="Helical" evidence="7">
    <location>
        <begin position="76"/>
        <end position="102"/>
    </location>
</feature>
<feature type="transmembrane region" description="Helical" evidence="7">
    <location>
        <begin position="166"/>
        <end position="184"/>
    </location>
</feature>
<dbReference type="HAMAP" id="MF_01392">
    <property type="entry name" value="CytC_Ccs1"/>
    <property type="match status" value="1"/>
</dbReference>
<keyword evidence="2 6" id="KW-0812">Transmembrane</keyword>
<geneLocation type="plastid" evidence="9"/>
<evidence type="ECO:0000256" key="2">
    <source>
        <dbReference type="ARBA" id="ARBA00022692"/>
    </source>
</evidence>
<comment type="function">
    <text evidence="6">Required during biogenesis of c-type cytochromes (cytochrome c6 and cytochrome f) at the step of heme attachment.</text>
</comment>
<evidence type="ECO:0000313" key="9">
    <source>
        <dbReference type="EMBL" id="AYO28601.1"/>
    </source>
</evidence>
<dbReference type="PANTHER" id="PTHR31566">
    <property type="entry name" value="CYTOCHROME C BIOGENESIS PROTEIN CCS1, CHLOROPLASTIC"/>
    <property type="match status" value="1"/>
</dbReference>
<evidence type="ECO:0000256" key="7">
    <source>
        <dbReference type="SAM" id="Phobius"/>
    </source>
</evidence>
<evidence type="ECO:0000259" key="8">
    <source>
        <dbReference type="Pfam" id="PF05140"/>
    </source>
</evidence>
<dbReference type="GeneID" id="38571966"/>
<keyword evidence="5 6" id="KW-0472">Membrane</keyword>
<evidence type="ECO:0000256" key="5">
    <source>
        <dbReference type="ARBA" id="ARBA00023136"/>
    </source>
</evidence>
<dbReference type="Pfam" id="PF05140">
    <property type="entry name" value="ResB"/>
    <property type="match status" value="2"/>
</dbReference>
<dbReference type="GO" id="GO:0042651">
    <property type="term" value="C:thylakoid membrane"/>
    <property type="evidence" value="ECO:0007669"/>
    <property type="project" value="UniProtKB-UniRule"/>
</dbReference>
<feature type="domain" description="ResB-like" evidence="8">
    <location>
        <begin position="16"/>
        <end position="281"/>
    </location>
</feature>
<dbReference type="InterPro" id="IPR023494">
    <property type="entry name" value="Cyt_c_bgen_Ccs1/CcsB/ResB"/>
</dbReference>
<gene>
    <name evidence="6 9" type="primary">ccs1</name>
    <name evidence="6" type="synonym">ccsB</name>
</gene>
<dbReference type="AlphaFoldDB" id="A0A3G2R0G3"/>
<evidence type="ECO:0000256" key="4">
    <source>
        <dbReference type="ARBA" id="ARBA00022989"/>
    </source>
</evidence>
<evidence type="ECO:0000256" key="1">
    <source>
        <dbReference type="ARBA" id="ARBA00004141"/>
    </source>
</evidence>
<reference evidence="9" key="1">
    <citation type="submission" date="2018-08" db="EMBL/GenBank/DDBJ databases">
        <title>Comparative Plastid Genomics of Synurophyceae: Evolutionary Evidence of Lateral Gene Transfer and Inverted Repeat Dynamics.</title>
        <authorList>
            <person name="Kim J.I."/>
            <person name="Shin H."/>
            <person name="Skaloud P."/>
            <person name="Jung J."/>
            <person name="Yoon H.S."/>
            <person name="Archibald J.M."/>
            <person name="Shin W."/>
        </authorList>
    </citation>
    <scope>NUCLEOTIDE SEQUENCE</scope>
    <source>
        <strain evidence="9">CCMP1782</strain>
    </source>
</reference>
<feature type="transmembrane region" description="Helical" evidence="7">
    <location>
        <begin position="378"/>
        <end position="398"/>
    </location>
</feature>
<dbReference type="RefSeq" id="YP_009545447.1">
    <property type="nucleotide sequence ID" value="NC_040135.1"/>
</dbReference>
<name>A0A3G2R0G3_9STRA</name>
<keyword evidence="4 6" id="KW-1133">Transmembrane helix</keyword>
<keyword evidence="6" id="KW-0793">Thylakoid</keyword>
<feature type="transmembrane region" description="Helical" evidence="7">
    <location>
        <begin position="12"/>
        <end position="36"/>
    </location>
</feature>
<comment type="subunit">
    <text evidence="6">May interact with CcsA.</text>
</comment>
<accession>A0A3G2R0G3</accession>
<proteinExistence type="inferred from homology"/>
<protein>
    <recommendedName>
        <fullName evidence="6">Cytochrome c biogenesis protein CcsB</fullName>
    </recommendedName>
</protein>
<dbReference type="PANTHER" id="PTHR31566:SF0">
    <property type="entry name" value="CYTOCHROME C BIOGENESIS PROTEIN CCS1, CHLOROPLASTIC"/>
    <property type="match status" value="1"/>
</dbReference>
<sequence>MKLLSLQKSLKFLTGVKFALIIFACLAIASSLGSFIEQEETLEFYKENYPIEKPIFGIVTWQFIAFFGLDHVYRTWWFFFLLLFLVISLISCTLTRQFPIFFKFKRIFFSKKKKSFLSLPFSVKIKNLSYLKESLLLKIQDLNFYTYQKENFVYGYKGLIGRISPILVHFSLIIILFGSFLSAFNNFKAQEVLPKGEIFHIQNPVQIGWFTSLPTVTTRINDFWVEYENNRIHQFYSNLSILDSVGKEIRNQTISVNNPLRYKNIDFYQSDWNLLGVRFGNEQNSKNSTKILYEVPLFSLEKSSKSWITWIPNPTNLLSSETRNTLIFDQLQNTFFVYDKNGNFLKMSQIGDSLDFNFQILEILPSTGLQIKYDPSIFIIYFGFGLLMFTASLSYLPYTQIWIFQESTNSWIGGSTNRGKIKLEIEFENLVRSIEKFLSKSAFLKKGQ</sequence>